<evidence type="ECO:0000256" key="4">
    <source>
        <dbReference type="ARBA" id="ARBA00022801"/>
    </source>
</evidence>
<dbReference type="UniPathway" id="UPA00378"/>
<evidence type="ECO:0000256" key="6">
    <source>
        <dbReference type="PIRSR" id="PIRSR601382-1"/>
    </source>
</evidence>
<feature type="chain" id="PRO_5025498314" description="alpha-1,2-Mannosidase" evidence="10">
    <location>
        <begin position="30"/>
        <end position="618"/>
    </location>
</feature>
<feature type="signal peptide" evidence="10">
    <location>
        <begin position="1"/>
        <end position="29"/>
    </location>
</feature>
<dbReference type="Pfam" id="PF01532">
    <property type="entry name" value="Glyco_hydro_47"/>
    <property type="match status" value="1"/>
</dbReference>
<proteinExistence type="inferred from homology"/>
<keyword evidence="12" id="KW-1185">Reference proteome</keyword>
<dbReference type="GO" id="GO:0036503">
    <property type="term" value="P:ERAD pathway"/>
    <property type="evidence" value="ECO:0007669"/>
    <property type="project" value="UniProtKB-ARBA"/>
</dbReference>
<dbReference type="PRINTS" id="PR00747">
    <property type="entry name" value="GLYHDRLASE47"/>
</dbReference>
<dbReference type="Proteomes" id="UP000799753">
    <property type="component" value="Unassembled WGS sequence"/>
</dbReference>
<evidence type="ECO:0000256" key="8">
    <source>
        <dbReference type="PIRSR" id="PIRSR601382-3"/>
    </source>
</evidence>
<keyword evidence="4 9" id="KW-0378">Hydrolase</keyword>
<keyword evidence="7" id="KW-0479">Metal-binding</keyword>
<protein>
    <recommendedName>
        <fullName evidence="9">alpha-1,2-Mannosidase</fullName>
        <ecNumber evidence="9">3.2.1.-</ecNumber>
    </recommendedName>
</protein>
<evidence type="ECO:0000256" key="7">
    <source>
        <dbReference type="PIRSR" id="PIRSR601382-2"/>
    </source>
</evidence>
<evidence type="ECO:0000313" key="12">
    <source>
        <dbReference type="Proteomes" id="UP000799753"/>
    </source>
</evidence>
<dbReference type="EC" id="3.2.1.-" evidence="9"/>
<dbReference type="PANTHER" id="PTHR11742">
    <property type="entry name" value="MANNOSYL-OLIGOSACCHARIDE ALPHA-1,2-MANNOSIDASE-RELATED"/>
    <property type="match status" value="1"/>
</dbReference>
<dbReference type="GO" id="GO:0016020">
    <property type="term" value="C:membrane"/>
    <property type="evidence" value="ECO:0007669"/>
    <property type="project" value="InterPro"/>
</dbReference>
<evidence type="ECO:0000256" key="10">
    <source>
        <dbReference type="SAM" id="SignalP"/>
    </source>
</evidence>
<dbReference type="InterPro" id="IPR050749">
    <property type="entry name" value="Glycosyl_Hydrolase_47"/>
</dbReference>
<keyword evidence="5 8" id="KW-1015">Disulfide bond</keyword>
<dbReference type="GO" id="GO:0005783">
    <property type="term" value="C:endoplasmic reticulum"/>
    <property type="evidence" value="ECO:0007669"/>
    <property type="project" value="TreeGrafter"/>
</dbReference>
<keyword evidence="9 11" id="KW-0326">Glycosidase</keyword>
<name>A0A6A6S456_9PLEO</name>
<feature type="binding site" evidence="7">
    <location>
        <position position="605"/>
    </location>
    <ligand>
        <name>Ca(2+)</name>
        <dbReference type="ChEBI" id="CHEBI:29108"/>
    </ligand>
</feature>
<accession>A0A6A6S456</accession>
<comment type="similarity">
    <text evidence="3 9">Belongs to the glycosyl hydrolase 47 family.</text>
</comment>
<dbReference type="FunFam" id="1.50.10.10:FF:000037">
    <property type="entry name" value="alpha-1,2-Mannosidase"/>
    <property type="match status" value="1"/>
</dbReference>
<dbReference type="PANTHER" id="PTHR11742:SF89">
    <property type="entry name" value="ALPHA-1,2-MANNOSIDASE"/>
    <property type="match status" value="1"/>
</dbReference>
<dbReference type="GO" id="GO:0004571">
    <property type="term" value="F:mannosyl-oligosaccharide 1,2-alpha-mannosidase activity"/>
    <property type="evidence" value="ECO:0007669"/>
    <property type="project" value="InterPro"/>
</dbReference>
<gene>
    <name evidence="11" type="ORF">P280DRAFT_469107</name>
</gene>
<evidence type="ECO:0000256" key="5">
    <source>
        <dbReference type="ARBA" id="ARBA00023157"/>
    </source>
</evidence>
<comment type="cofactor">
    <cofactor evidence="1 7">
        <name>Ca(2+)</name>
        <dbReference type="ChEBI" id="CHEBI:29108"/>
    </cofactor>
</comment>
<sequence>MVRIRRYGLYCIFAASLIWLFNSLSFSEAEPVRPDLKPHRQVPLMPGYDAFSMPILRKPKGKHQLVDWANLPLQYPVRHQASLPTNNPIMLPRIQHVFDTEDTTAKTIRQSRQADVKQQFVKCWENYRTKAWMHDELSPISGGHSDRFGGWAATLIDSLDTLWIMGLNDEFEEAVADVEKVDFGKFMTSTEWINVFETNIRHLGGLLSAYELSEDKRLLKKATEVGEMLYHAFDTPNHMPRTRWGMVEAVEGISQVADDGVLLAEMGTFTLEFSRLSQLTKDVKWWDMANRVTQLLAKQQMKTKVPGMWPIMVNLRDLDLTTDNSFALSSMADSAYEYLAKTYALLGGSENVYKDMYTRAMDAAVNHTLYRLMNPENVDMLGTGYVIAADDGTTSLRPELQHLSCYTGGMFALGGKLFQNPDHLSIGRKLTNTCVWAYKSSPAGIMPEVSHLYACPPSSPSPSPSEPTSCKWNATLWKEKVSSMAGTHVSPDPTRNIAHLRLPEGFTSIDDRRYILRPEAIESVFVMYRITGEQAWQAAAWDMWTAIQRATDTEYGNAALADVSTGNPPKEDSMESFWLSETLKYFYLVFSTPDTVSLDDWVFNTEAHPLRIMKPGMT</sequence>
<dbReference type="GO" id="GO:0005975">
    <property type="term" value="P:carbohydrate metabolic process"/>
    <property type="evidence" value="ECO:0007669"/>
    <property type="project" value="InterPro"/>
</dbReference>
<evidence type="ECO:0000313" key="11">
    <source>
        <dbReference type="EMBL" id="KAF2641493.1"/>
    </source>
</evidence>
<keyword evidence="7" id="KW-0106">Calcium</keyword>
<dbReference type="GO" id="GO:0005509">
    <property type="term" value="F:calcium ion binding"/>
    <property type="evidence" value="ECO:0007669"/>
    <property type="project" value="InterPro"/>
</dbReference>
<organism evidence="11 12">
    <name type="scientific">Massarina eburnea CBS 473.64</name>
    <dbReference type="NCBI Taxonomy" id="1395130"/>
    <lineage>
        <taxon>Eukaryota</taxon>
        <taxon>Fungi</taxon>
        <taxon>Dikarya</taxon>
        <taxon>Ascomycota</taxon>
        <taxon>Pezizomycotina</taxon>
        <taxon>Dothideomycetes</taxon>
        <taxon>Pleosporomycetidae</taxon>
        <taxon>Pleosporales</taxon>
        <taxon>Massarineae</taxon>
        <taxon>Massarinaceae</taxon>
        <taxon>Massarina</taxon>
    </lineage>
</organism>
<feature type="active site" evidence="6">
    <location>
        <position position="519"/>
    </location>
</feature>
<dbReference type="InterPro" id="IPR036026">
    <property type="entry name" value="Seven-hairpin_glycosidases"/>
</dbReference>
<dbReference type="OrthoDB" id="8118055at2759"/>
<feature type="disulfide bond" evidence="8">
    <location>
        <begin position="405"/>
        <end position="434"/>
    </location>
</feature>
<dbReference type="Gene3D" id="1.50.10.10">
    <property type="match status" value="1"/>
</dbReference>
<feature type="active site" description="Proton donor" evidence="6">
    <location>
        <position position="448"/>
    </location>
</feature>
<comment type="pathway">
    <text evidence="2">Protein modification; protein glycosylation.</text>
</comment>
<feature type="active site" description="Proton donor" evidence="6">
    <location>
        <position position="197"/>
    </location>
</feature>
<keyword evidence="10" id="KW-0732">Signal</keyword>
<dbReference type="SUPFAM" id="SSF48225">
    <property type="entry name" value="Seven-hairpin glycosidases"/>
    <property type="match status" value="1"/>
</dbReference>
<dbReference type="EMBL" id="MU006783">
    <property type="protein sequence ID" value="KAF2641493.1"/>
    <property type="molecule type" value="Genomic_DNA"/>
</dbReference>
<dbReference type="AlphaFoldDB" id="A0A6A6S456"/>
<evidence type="ECO:0000256" key="1">
    <source>
        <dbReference type="ARBA" id="ARBA00001913"/>
    </source>
</evidence>
<reference evidence="11" key="1">
    <citation type="journal article" date="2020" name="Stud. Mycol.">
        <title>101 Dothideomycetes genomes: a test case for predicting lifestyles and emergence of pathogens.</title>
        <authorList>
            <person name="Haridas S."/>
            <person name="Albert R."/>
            <person name="Binder M."/>
            <person name="Bloem J."/>
            <person name="Labutti K."/>
            <person name="Salamov A."/>
            <person name="Andreopoulos B."/>
            <person name="Baker S."/>
            <person name="Barry K."/>
            <person name="Bills G."/>
            <person name="Bluhm B."/>
            <person name="Cannon C."/>
            <person name="Castanera R."/>
            <person name="Culley D."/>
            <person name="Daum C."/>
            <person name="Ezra D."/>
            <person name="Gonzalez J."/>
            <person name="Henrissat B."/>
            <person name="Kuo A."/>
            <person name="Liang C."/>
            <person name="Lipzen A."/>
            <person name="Lutzoni F."/>
            <person name="Magnuson J."/>
            <person name="Mondo S."/>
            <person name="Nolan M."/>
            <person name="Ohm R."/>
            <person name="Pangilinan J."/>
            <person name="Park H.-J."/>
            <person name="Ramirez L."/>
            <person name="Alfaro M."/>
            <person name="Sun H."/>
            <person name="Tritt A."/>
            <person name="Yoshinaga Y."/>
            <person name="Zwiers L.-H."/>
            <person name="Turgeon B."/>
            <person name="Goodwin S."/>
            <person name="Spatafora J."/>
            <person name="Crous P."/>
            <person name="Grigoriev I."/>
        </authorList>
    </citation>
    <scope>NUCLEOTIDE SEQUENCE</scope>
    <source>
        <strain evidence="11">CBS 473.64</strain>
    </source>
</reference>
<dbReference type="InterPro" id="IPR001382">
    <property type="entry name" value="Glyco_hydro_47"/>
</dbReference>
<feature type="active site" evidence="6">
    <location>
        <position position="333"/>
    </location>
</feature>
<evidence type="ECO:0000256" key="9">
    <source>
        <dbReference type="RuleBase" id="RU361193"/>
    </source>
</evidence>
<dbReference type="InterPro" id="IPR012341">
    <property type="entry name" value="6hp_glycosidase-like_sf"/>
</dbReference>
<evidence type="ECO:0000256" key="2">
    <source>
        <dbReference type="ARBA" id="ARBA00004922"/>
    </source>
</evidence>
<evidence type="ECO:0000256" key="3">
    <source>
        <dbReference type="ARBA" id="ARBA00007658"/>
    </source>
</evidence>